<evidence type="ECO:0000256" key="4">
    <source>
        <dbReference type="ARBA" id="ARBA00022771"/>
    </source>
</evidence>
<comment type="caution">
    <text evidence="9">The sequence shown here is derived from an EMBL/GenBank/DDBJ whole genome shotgun (WGS) entry which is preliminary data.</text>
</comment>
<organism evidence="9 10">
    <name type="scientific">Orchesella dallaii</name>
    <dbReference type="NCBI Taxonomy" id="48710"/>
    <lineage>
        <taxon>Eukaryota</taxon>
        <taxon>Metazoa</taxon>
        <taxon>Ecdysozoa</taxon>
        <taxon>Arthropoda</taxon>
        <taxon>Hexapoda</taxon>
        <taxon>Collembola</taxon>
        <taxon>Entomobryomorpha</taxon>
        <taxon>Entomobryoidea</taxon>
        <taxon>Orchesellidae</taxon>
        <taxon>Orchesellinae</taxon>
        <taxon>Orchesella</taxon>
    </lineage>
</organism>
<keyword evidence="2" id="KW-0479">Metal-binding</keyword>
<dbReference type="PROSITE" id="PS00028">
    <property type="entry name" value="ZINC_FINGER_C2H2_1"/>
    <property type="match status" value="2"/>
</dbReference>
<keyword evidence="6" id="KW-0539">Nucleus</keyword>
<dbReference type="InterPro" id="IPR036236">
    <property type="entry name" value="Znf_C2H2_sf"/>
</dbReference>
<evidence type="ECO:0000256" key="1">
    <source>
        <dbReference type="ARBA" id="ARBA00004123"/>
    </source>
</evidence>
<dbReference type="PANTHER" id="PTHR24406">
    <property type="entry name" value="TRANSCRIPTIONAL REPRESSOR CTCFL-RELATED"/>
    <property type="match status" value="1"/>
</dbReference>
<name>A0ABP1Q119_9HEXA</name>
<protein>
    <recommendedName>
        <fullName evidence="8">C2H2-type domain-containing protein</fullName>
    </recommendedName>
</protein>
<feature type="domain" description="C2H2-type" evidence="8">
    <location>
        <begin position="148"/>
        <end position="171"/>
    </location>
</feature>
<evidence type="ECO:0000256" key="2">
    <source>
        <dbReference type="ARBA" id="ARBA00022723"/>
    </source>
</evidence>
<evidence type="ECO:0000256" key="5">
    <source>
        <dbReference type="ARBA" id="ARBA00022833"/>
    </source>
</evidence>
<dbReference type="InterPro" id="IPR050888">
    <property type="entry name" value="ZnF_C2H2-type_TF"/>
</dbReference>
<comment type="subcellular location">
    <subcellularLocation>
        <location evidence="1">Nucleus</location>
    </subcellularLocation>
</comment>
<dbReference type="SMART" id="SM00451">
    <property type="entry name" value="ZnF_U1"/>
    <property type="match status" value="2"/>
</dbReference>
<evidence type="ECO:0000256" key="7">
    <source>
        <dbReference type="PROSITE-ProRule" id="PRU00042"/>
    </source>
</evidence>
<gene>
    <name evidence="9" type="ORF">ODALV1_LOCUS4942</name>
</gene>
<dbReference type="PROSITE" id="PS50157">
    <property type="entry name" value="ZINC_FINGER_C2H2_2"/>
    <property type="match status" value="2"/>
</dbReference>
<dbReference type="Proteomes" id="UP001642540">
    <property type="component" value="Unassembled WGS sequence"/>
</dbReference>
<accession>A0ABP1Q119</accession>
<keyword evidence="5" id="KW-0862">Zinc</keyword>
<evidence type="ECO:0000256" key="6">
    <source>
        <dbReference type="ARBA" id="ARBA00023242"/>
    </source>
</evidence>
<dbReference type="EMBL" id="CAXLJM020000015">
    <property type="protein sequence ID" value="CAL8081518.1"/>
    <property type="molecule type" value="Genomic_DNA"/>
</dbReference>
<keyword evidence="3" id="KW-0677">Repeat</keyword>
<evidence type="ECO:0000313" key="10">
    <source>
        <dbReference type="Proteomes" id="UP001642540"/>
    </source>
</evidence>
<reference evidence="9 10" key="1">
    <citation type="submission" date="2024-08" db="EMBL/GenBank/DDBJ databases">
        <authorList>
            <person name="Cucini C."/>
            <person name="Frati F."/>
        </authorList>
    </citation>
    <scope>NUCLEOTIDE SEQUENCE [LARGE SCALE GENOMIC DNA]</scope>
</reference>
<proteinExistence type="predicted"/>
<keyword evidence="4 7" id="KW-0863">Zinc-finger</keyword>
<dbReference type="SUPFAM" id="SSF57667">
    <property type="entry name" value="beta-beta-alpha zinc fingers"/>
    <property type="match status" value="2"/>
</dbReference>
<dbReference type="SMART" id="SM00355">
    <property type="entry name" value="ZnF_C2H2"/>
    <property type="match status" value="3"/>
</dbReference>
<keyword evidence="10" id="KW-1185">Reference proteome</keyword>
<dbReference type="InterPro" id="IPR013087">
    <property type="entry name" value="Znf_C2H2_type"/>
</dbReference>
<evidence type="ECO:0000313" key="9">
    <source>
        <dbReference type="EMBL" id="CAL8081518.1"/>
    </source>
</evidence>
<sequence length="205" mass="23284">MSSTRGLKLSARILEKYMESEAAKVAVAANGTEDVVAREESAMCATNPDSASGMGLDTPRQNPKFYNCSYCKKEFGTLMYLEHHLNGKLHPKKFAEMSAVIEDQIEGDEGFITIIPCLKCPSTHDNYEELEVHVTSVHVNSLIREEIFSCPDCGKCFSVKENMEDHVKKFHDRKYCEYCNLTFSRWMHHLATPAHQNNMNRVRGN</sequence>
<dbReference type="Pfam" id="PF00096">
    <property type="entry name" value="zf-C2H2"/>
    <property type="match status" value="1"/>
</dbReference>
<evidence type="ECO:0000259" key="8">
    <source>
        <dbReference type="PROSITE" id="PS50157"/>
    </source>
</evidence>
<evidence type="ECO:0000256" key="3">
    <source>
        <dbReference type="ARBA" id="ARBA00022737"/>
    </source>
</evidence>
<dbReference type="Gene3D" id="3.30.160.60">
    <property type="entry name" value="Classic Zinc Finger"/>
    <property type="match status" value="2"/>
</dbReference>
<dbReference type="InterPro" id="IPR003604">
    <property type="entry name" value="Matrin/U1-like-C_Znf_C2H2"/>
</dbReference>
<feature type="domain" description="C2H2-type" evidence="8">
    <location>
        <begin position="66"/>
        <end position="95"/>
    </location>
</feature>